<evidence type="ECO:0000313" key="2">
    <source>
        <dbReference type="Proteomes" id="UP000762676"/>
    </source>
</evidence>
<dbReference type="InterPro" id="IPR036397">
    <property type="entry name" value="RNaseH_sf"/>
</dbReference>
<dbReference type="Proteomes" id="UP000762676">
    <property type="component" value="Unassembled WGS sequence"/>
</dbReference>
<dbReference type="PANTHER" id="PTHR37984:SF7">
    <property type="entry name" value="INTEGRASE CATALYTIC DOMAIN-CONTAINING PROTEIN"/>
    <property type="match status" value="1"/>
</dbReference>
<sequence length="188" mass="22165">MHKFEKDWNFKITTTRSLTYAQSNGQSERYVQTVKGLIRKAVEENKDPNLAPLAYRNRPIYGIKKSLAQLFCERQLQDQIPTTLKLLKPQWVADLNHKIQDRQNKHKFYYDRSARQHRTFQPSDNIRVQFGKTWEKAIITATHKTLRSYEVVTEDGTTLRRNQRFIYPSYEPTTVIPADVMEDNTTTA</sequence>
<reference evidence="1 2" key="1">
    <citation type="journal article" date="2021" name="Elife">
        <title>Chloroplast acquisition without the gene transfer in kleptoplastic sea slugs, Plakobranchus ocellatus.</title>
        <authorList>
            <person name="Maeda T."/>
            <person name="Takahashi S."/>
            <person name="Yoshida T."/>
            <person name="Shimamura S."/>
            <person name="Takaki Y."/>
            <person name="Nagai Y."/>
            <person name="Toyoda A."/>
            <person name="Suzuki Y."/>
            <person name="Arimoto A."/>
            <person name="Ishii H."/>
            <person name="Satoh N."/>
            <person name="Nishiyama T."/>
            <person name="Hasebe M."/>
            <person name="Maruyama T."/>
            <person name="Minagawa J."/>
            <person name="Obokata J."/>
            <person name="Shigenobu S."/>
        </authorList>
    </citation>
    <scope>NUCLEOTIDE SEQUENCE [LARGE SCALE GENOMIC DNA]</scope>
</reference>
<keyword evidence="2" id="KW-1185">Reference proteome</keyword>
<dbReference type="InterPro" id="IPR050951">
    <property type="entry name" value="Retrovirus_Pol_polyprotein"/>
</dbReference>
<name>A0AAV4EF01_9GAST</name>
<proteinExistence type="predicted"/>
<accession>A0AAV4EF01</accession>
<comment type="caution">
    <text evidence="1">The sequence shown here is derived from an EMBL/GenBank/DDBJ whole genome shotgun (WGS) entry which is preliminary data.</text>
</comment>
<dbReference type="Gene3D" id="3.30.420.10">
    <property type="entry name" value="Ribonuclease H-like superfamily/Ribonuclease H"/>
    <property type="match status" value="1"/>
</dbReference>
<dbReference type="EMBL" id="BMAT01000087">
    <property type="protein sequence ID" value="GFR59404.1"/>
    <property type="molecule type" value="Genomic_DNA"/>
</dbReference>
<protein>
    <submittedName>
        <fullName evidence="1">Retrovirus-related Pol polyprotein from transposon 17.6</fullName>
    </submittedName>
</protein>
<dbReference type="GO" id="GO:0003676">
    <property type="term" value="F:nucleic acid binding"/>
    <property type="evidence" value="ECO:0007669"/>
    <property type="project" value="InterPro"/>
</dbReference>
<evidence type="ECO:0000313" key="1">
    <source>
        <dbReference type="EMBL" id="GFR59404.1"/>
    </source>
</evidence>
<gene>
    <name evidence="1" type="ORF">ElyMa_000054100</name>
</gene>
<dbReference type="AlphaFoldDB" id="A0AAV4EF01"/>
<organism evidence="1 2">
    <name type="scientific">Elysia marginata</name>
    <dbReference type="NCBI Taxonomy" id="1093978"/>
    <lineage>
        <taxon>Eukaryota</taxon>
        <taxon>Metazoa</taxon>
        <taxon>Spiralia</taxon>
        <taxon>Lophotrochozoa</taxon>
        <taxon>Mollusca</taxon>
        <taxon>Gastropoda</taxon>
        <taxon>Heterobranchia</taxon>
        <taxon>Euthyneura</taxon>
        <taxon>Panpulmonata</taxon>
        <taxon>Sacoglossa</taxon>
        <taxon>Placobranchoidea</taxon>
        <taxon>Plakobranchidae</taxon>
        <taxon>Elysia</taxon>
    </lineage>
</organism>
<dbReference type="PANTHER" id="PTHR37984">
    <property type="entry name" value="PROTEIN CBG26694"/>
    <property type="match status" value="1"/>
</dbReference>